<sequence>MRLKMLIGMSGPDFTVDPGDVTEHFSKKEAARLIRAGYAEEAPPVERKKPETKQEWDEERAMLLAENEQLKADALAFAERETALLSQVETLTSFKDSVTAAVHVIHPPVETIVTEDNRETRG</sequence>
<organism evidence="1 2">
    <name type="scientific">Brucella tritici</name>
    <dbReference type="NCBI Taxonomy" id="94626"/>
    <lineage>
        <taxon>Bacteria</taxon>
        <taxon>Pseudomonadati</taxon>
        <taxon>Pseudomonadota</taxon>
        <taxon>Alphaproteobacteria</taxon>
        <taxon>Hyphomicrobiales</taxon>
        <taxon>Brucellaceae</taxon>
        <taxon>Brucella/Ochrobactrum group</taxon>
        <taxon>Brucella</taxon>
    </lineage>
</organism>
<evidence type="ECO:0000313" key="1">
    <source>
        <dbReference type="EMBL" id="KAB2665163.1"/>
    </source>
</evidence>
<protein>
    <submittedName>
        <fullName evidence="1">Uncharacterized protein</fullName>
    </submittedName>
</protein>
<dbReference type="AlphaFoldDB" id="A0A833FKG8"/>
<dbReference type="Proteomes" id="UP000430843">
    <property type="component" value="Unassembled WGS sequence"/>
</dbReference>
<dbReference type="EMBL" id="WBWA01000008">
    <property type="protein sequence ID" value="KAB2665163.1"/>
    <property type="molecule type" value="Genomic_DNA"/>
</dbReference>
<proteinExistence type="predicted"/>
<name>A0A833FKG8_9HYPH</name>
<dbReference type="RefSeq" id="WP_151677772.1">
    <property type="nucleotide sequence ID" value="NZ_WBWA01000008.1"/>
</dbReference>
<comment type="caution">
    <text evidence="1">The sequence shown here is derived from an EMBL/GenBank/DDBJ whole genome shotgun (WGS) entry which is preliminary data.</text>
</comment>
<keyword evidence="2" id="KW-1185">Reference proteome</keyword>
<gene>
    <name evidence="1" type="ORF">F9K91_10515</name>
</gene>
<reference evidence="1 2" key="1">
    <citation type="submission" date="2019-09" db="EMBL/GenBank/DDBJ databases">
        <title>Taxonomic organization of the family Brucellaceae based on a phylogenomic approach.</title>
        <authorList>
            <person name="Leclercq S."/>
            <person name="Cloeckaert A."/>
            <person name="Zygmunt M.S."/>
        </authorList>
    </citation>
    <scope>NUCLEOTIDE SEQUENCE [LARGE SCALE GENOMIC DNA]</scope>
    <source>
        <strain evidence="1 2">LMG 18957</strain>
    </source>
</reference>
<evidence type="ECO:0000313" key="2">
    <source>
        <dbReference type="Proteomes" id="UP000430843"/>
    </source>
</evidence>
<accession>A0A833FKG8</accession>